<dbReference type="Proteomes" id="UP001160148">
    <property type="component" value="Unassembled WGS sequence"/>
</dbReference>
<dbReference type="SMART" id="SM00175">
    <property type="entry name" value="RAB"/>
    <property type="match status" value="1"/>
</dbReference>
<dbReference type="EMBL" id="CARXXK010000001">
    <property type="protein sequence ID" value="CAI6343790.1"/>
    <property type="molecule type" value="Genomic_DNA"/>
</dbReference>
<dbReference type="SMART" id="SM00174">
    <property type="entry name" value="RHO"/>
    <property type="match status" value="1"/>
</dbReference>
<dbReference type="PROSITE" id="PS51419">
    <property type="entry name" value="RAB"/>
    <property type="match status" value="1"/>
</dbReference>
<dbReference type="InterPro" id="IPR005225">
    <property type="entry name" value="Small_GTP-bd"/>
</dbReference>
<dbReference type="PRINTS" id="PR00449">
    <property type="entry name" value="RASTRNSFRMNG"/>
</dbReference>
<dbReference type="NCBIfam" id="TIGR00231">
    <property type="entry name" value="small_GTP"/>
    <property type="match status" value="1"/>
</dbReference>
<keyword evidence="2" id="KW-0547">Nucleotide-binding</keyword>
<dbReference type="PROSITE" id="PS51420">
    <property type="entry name" value="RHO"/>
    <property type="match status" value="1"/>
</dbReference>
<dbReference type="SMART" id="SM00176">
    <property type="entry name" value="RAN"/>
    <property type="match status" value="1"/>
</dbReference>
<comment type="caution">
    <text evidence="6">The sequence shown here is derived from an EMBL/GenBank/DDBJ whole genome shotgun (WGS) entry which is preliminary data.</text>
</comment>
<dbReference type="Pfam" id="PF00071">
    <property type="entry name" value="Ras"/>
    <property type="match status" value="1"/>
</dbReference>
<protein>
    <recommendedName>
        <fullName evidence="8">Ras-related protein Rab-10</fullName>
    </recommendedName>
</protein>
<evidence type="ECO:0000256" key="3">
    <source>
        <dbReference type="ARBA" id="ARBA00023134"/>
    </source>
</evidence>
<gene>
    <name evidence="6" type="ORF">MEUPH1_LOCUS1008</name>
</gene>
<evidence type="ECO:0000313" key="7">
    <source>
        <dbReference type="Proteomes" id="UP001160148"/>
    </source>
</evidence>
<dbReference type="GO" id="GO:0005525">
    <property type="term" value="F:GTP binding"/>
    <property type="evidence" value="ECO:0007669"/>
    <property type="project" value="UniProtKB-KW"/>
</dbReference>
<organism evidence="6 7">
    <name type="scientific">Macrosiphum euphorbiae</name>
    <name type="common">potato aphid</name>
    <dbReference type="NCBI Taxonomy" id="13131"/>
    <lineage>
        <taxon>Eukaryota</taxon>
        <taxon>Metazoa</taxon>
        <taxon>Ecdysozoa</taxon>
        <taxon>Arthropoda</taxon>
        <taxon>Hexapoda</taxon>
        <taxon>Insecta</taxon>
        <taxon>Pterygota</taxon>
        <taxon>Neoptera</taxon>
        <taxon>Paraneoptera</taxon>
        <taxon>Hemiptera</taxon>
        <taxon>Sternorrhyncha</taxon>
        <taxon>Aphidomorpha</taxon>
        <taxon>Aphidoidea</taxon>
        <taxon>Aphididae</taxon>
        <taxon>Macrosiphini</taxon>
        <taxon>Macrosiphum</taxon>
    </lineage>
</organism>
<evidence type="ECO:0008006" key="8">
    <source>
        <dbReference type="Google" id="ProtNLM"/>
    </source>
</evidence>
<dbReference type="CDD" id="cd00154">
    <property type="entry name" value="Rab"/>
    <property type="match status" value="1"/>
</dbReference>
<dbReference type="GO" id="GO:0003924">
    <property type="term" value="F:GTPase activity"/>
    <property type="evidence" value="ECO:0007669"/>
    <property type="project" value="InterPro"/>
</dbReference>
<dbReference type="SMART" id="SM00173">
    <property type="entry name" value="RAS"/>
    <property type="match status" value="1"/>
</dbReference>
<dbReference type="Gene3D" id="3.40.50.300">
    <property type="entry name" value="P-loop containing nucleotide triphosphate hydrolases"/>
    <property type="match status" value="1"/>
</dbReference>
<evidence type="ECO:0000256" key="2">
    <source>
        <dbReference type="ARBA" id="ARBA00022741"/>
    </source>
</evidence>
<keyword evidence="5" id="KW-0636">Prenylation</keyword>
<reference evidence="6 7" key="1">
    <citation type="submission" date="2023-01" db="EMBL/GenBank/DDBJ databases">
        <authorList>
            <person name="Whitehead M."/>
        </authorList>
    </citation>
    <scope>NUCLEOTIDE SEQUENCE [LARGE SCALE GENOMIC DNA]</scope>
</reference>
<proteinExistence type="inferred from homology"/>
<keyword evidence="3" id="KW-0342">GTP-binding</keyword>
<evidence type="ECO:0000256" key="1">
    <source>
        <dbReference type="ARBA" id="ARBA00006270"/>
    </source>
</evidence>
<evidence type="ECO:0000256" key="4">
    <source>
        <dbReference type="ARBA" id="ARBA00023288"/>
    </source>
</evidence>
<dbReference type="SUPFAM" id="SSF52540">
    <property type="entry name" value="P-loop containing nucleoside triphosphate hydrolases"/>
    <property type="match status" value="1"/>
</dbReference>
<name>A0AAV0VJI2_9HEMI</name>
<dbReference type="PANTHER" id="PTHR47980">
    <property type="entry name" value="LD44762P"/>
    <property type="match status" value="1"/>
</dbReference>
<comment type="similarity">
    <text evidence="1">Belongs to the small GTPase superfamily. Rab family.</text>
</comment>
<keyword evidence="4" id="KW-0449">Lipoprotein</keyword>
<evidence type="ECO:0000313" key="6">
    <source>
        <dbReference type="EMBL" id="CAI6343790.1"/>
    </source>
</evidence>
<dbReference type="FunFam" id="3.40.50.300:FF:001129">
    <property type="entry name" value="ras-related protein Rab-44 isoform X2"/>
    <property type="match status" value="1"/>
</dbReference>
<dbReference type="AlphaFoldDB" id="A0AAV0VJI2"/>
<accession>A0AAV0VJI2</accession>
<dbReference type="PROSITE" id="PS51421">
    <property type="entry name" value="RAS"/>
    <property type="match status" value="1"/>
</dbReference>
<sequence>MIISLLNHNVVEWCSNQFQCAAMNDTVVKSVTGPVLEQRTWKIIVVGDMNTGKTSIIERYCDKHFIEYYRPTTGIDLKKKTINFENKNIVLSVWDTAGTEKYQSLIQLYYRGAMGLFIIYDFTNLNSLHNLDIWMKNIDDFAPSNVVRILIGAKCDMESNRMVSTEEGKLVAKHFGIPFFEVSSKNNINIDDSFLRMVSLINEMESENTIKKDFVILEDKPTACDIDIPSKCNC</sequence>
<dbReference type="InterPro" id="IPR027417">
    <property type="entry name" value="P-loop_NTPase"/>
</dbReference>
<dbReference type="InterPro" id="IPR050305">
    <property type="entry name" value="Small_GTPase_Rab"/>
</dbReference>
<dbReference type="InterPro" id="IPR001806">
    <property type="entry name" value="Small_GTPase"/>
</dbReference>
<keyword evidence="7" id="KW-1185">Reference proteome</keyword>
<evidence type="ECO:0000256" key="5">
    <source>
        <dbReference type="ARBA" id="ARBA00023289"/>
    </source>
</evidence>